<feature type="domain" description="Post-SET" evidence="9">
    <location>
        <begin position="242"/>
        <end position="258"/>
    </location>
</feature>
<feature type="domain" description="AWS" evidence="10">
    <location>
        <begin position="55"/>
        <end position="108"/>
    </location>
</feature>
<keyword evidence="7" id="KW-0539">Nucleus</keyword>
<dbReference type="PROSITE" id="PS50868">
    <property type="entry name" value="POST_SET"/>
    <property type="match status" value="1"/>
</dbReference>
<sequence length="261" mass="29367">MTLPRDEYLAQKRNFTIPHDIFSISVRKAKPKGWHILNKNRFIGDAKTHWKNKEEDTSACDCKPPQDFEQQLGCGDFCVNRAMQYECNAANCRLPPKMCGNRPFANLAARLKKGGAYNVGVEIIETANRGYGVRACRSFAAGEIVMEYTGEIITEYECQRRIREDYSYAECFYIMGLAHGLLIDGMKGNVGRFINHSCQPNCEVRMLTVDGKLRLGVFAGEDGVPAGTELTYDYNYETCAGPPLKCHCGTPSCRGFLTKRR</sequence>
<dbReference type="InterPro" id="IPR046341">
    <property type="entry name" value="SET_dom_sf"/>
</dbReference>
<dbReference type="PROSITE" id="PS50280">
    <property type="entry name" value="SET"/>
    <property type="match status" value="1"/>
</dbReference>
<organism evidence="11 12">
    <name type="scientific">Piedraia hortae CBS 480.64</name>
    <dbReference type="NCBI Taxonomy" id="1314780"/>
    <lineage>
        <taxon>Eukaryota</taxon>
        <taxon>Fungi</taxon>
        <taxon>Dikarya</taxon>
        <taxon>Ascomycota</taxon>
        <taxon>Pezizomycotina</taxon>
        <taxon>Dothideomycetes</taxon>
        <taxon>Dothideomycetidae</taxon>
        <taxon>Capnodiales</taxon>
        <taxon>Piedraiaceae</taxon>
        <taxon>Piedraia</taxon>
    </lineage>
</organism>
<dbReference type="InterPro" id="IPR006560">
    <property type="entry name" value="AWS_dom"/>
</dbReference>
<proteinExistence type="predicted"/>
<dbReference type="SUPFAM" id="SSF82199">
    <property type="entry name" value="SET domain"/>
    <property type="match status" value="1"/>
</dbReference>
<feature type="domain" description="SET" evidence="8">
    <location>
        <begin position="119"/>
        <end position="235"/>
    </location>
</feature>
<dbReference type="GO" id="GO:0042054">
    <property type="term" value="F:histone methyltransferase activity"/>
    <property type="evidence" value="ECO:0007669"/>
    <property type="project" value="InterPro"/>
</dbReference>
<evidence type="ECO:0000313" key="11">
    <source>
        <dbReference type="EMBL" id="KAF2859717.1"/>
    </source>
</evidence>
<dbReference type="GO" id="GO:0005694">
    <property type="term" value="C:chromosome"/>
    <property type="evidence" value="ECO:0007669"/>
    <property type="project" value="UniProtKB-SubCell"/>
</dbReference>
<dbReference type="InterPro" id="IPR001214">
    <property type="entry name" value="SET_dom"/>
</dbReference>
<evidence type="ECO:0000256" key="5">
    <source>
        <dbReference type="ARBA" id="ARBA00022679"/>
    </source>
</evidence>
<dbReference type="InterPro" id="IPR003616">
    <property type="entry name" value="Post-SET_dom"/>
</dbReference>
<dbReference type="EMBL" id="MU005989">
    <property type="protein sequence ID" value="KAF2859717.1"/>
    <property type="molecule type" value="Genomic_DNA"/>
</dbReference>
<evidence type="ECO:0000256" key="2">
    <source>
        <dbReference type="ARBA" id="ARBA00004286"/>
    </source>
</evidence>
<keyword evidence="5" id="KW-0808">Transferase</keyword>
<evidence type="ECO:0000256" key="6">
    <source>
        <dbReference type="ARBA" id="ARBA00022691"/>
    </source>
</evidence>
<keyword evidence="4" id="KW-0489">Methyltransferase</keyword>
<dbReference type="GO" id="GO:0005634">
    <property type="term" value="C:nucleus"/>
    <property type="evidence" value="ECO:0007669"/>
    <property type="project" value="UniProtKB-SubCell"/>
</dbReference>
<evidence type="ECO:0000256" key="7">
    <source>
        <dbReference type="ARBA" id="ARBA00023242"/>
    </source>
</evidence>
<evidence type="ECO:0000259" key="10">
    <source>
        <dbReference type="PROSITE" id="PS51215"/>
    </source>
</evidence>
<reference evidence="11" key="1">
    <citation type="journal article" date="2020" name="Stud. Mycol.">
        <title>101 Dothideomycetes genomes: a test case for predicting lifestyles and emergence of pathogens.</title>
        <authorList>
            <person name="Haridas S."/>
            <person name="Albert R."/>
            <person name="Binder M."/>
            <person name="Bloem J."/>
            <person name="Labutti K."/>
            <person name="Salamov A."/>
            <person name="Andreopoulos B."/>
            <person name="Baker S."/>
            <person name="Barry K."/>
            <person name="Bills G."/>
            <person name="Bluhm B."/>
            <person name="Cannon C."/>
            <person name="Castanera R."/>
            <person name="Culley D."/>
            <person name="Daum C."/>
            <person name="Ezra D."/>
            <person name="Gonzalez J."/>
            <person name="Henrissat B."/>
            <person name="Kuo A."/>
            <person name="Liang C."/>
            <person name="Lipzen A."/>
            <person name="Lutzoni F."/>
            <person name="Magnuson J."/>
            <person name="Mondo S."/>
            <person name="Nolan M."/>
            <person name="Ohm R."/>
            <person name="Pangilinan J."/>
            <person name="Park H.-J."/>
            <person name="Ramirez L."/>
            <person name="Alfaro M."/>
            <person name="Sun H."/>
            <person name="Tritt A."/>
            <person name="Yoshinaga Y."/>
            <person name="Zwiers L.-H."/>
            <person name="Turgeon B."/>
            <person name="Goodwin S."/>
            <person name="Spatafora J."/>
            <person name="Crous P."/>
            <person name="Grigoriev I."/>
        </authorList>
    </citation>
    <scope>NUCLEOTIDE SEQUENCE</scope>
    <source>
        <strain evidence="11">CBS 480.64</strain>
    </source>
</reference>
<dbReference type="AlphaFoldDB" id="A0A6A7BXK1"/>
<keyword evidence="6" id="KW-0949">S-adenosyl-L-methionine</keyword>
<dbReference type="GO" id="GO:0032259">
    <property type="term" value="P:methylation"/>
    <property type="evidence" value="ECO:0007669"/>
    <property type="project" value="UniProtKB-KW"/>
</dbReference>
<evidence type="ECO:0000256" key="1">
    <source>
        <dbReference type="ARBA" id="ARBA00004123"/>
    </source>
</evidence>
<name>A0A6A7BXK1_9PEZI</name>
<evidence type="ECO:0000259" key="9">
    <source>
        <dbReference type="PROSITE" id="PS50868"/>
    </source>
</evidence>
<dbReference type="Proteomes" id="UP000799421">
    <property type="component" value="Unassembled WGS sequence"/>
</dbReference>
<dbReference type="PROSITE" id="PS51215">
    <property type="entry name" value="AWS"/>
    <property type="match status" value="1"/>
</dbReference>
<evidence type="ECO:0000256" key="3">
    <source>
        <dbReference type="ARBA" id="ARBA00022454"/>
    </source>
</evidence>
<protein>
    <submittedName>
        <fullName evidence="11">SET domain-containing protein</fullName>
    </submittedName>
</protein>
<evidence type="ECO:0000313" key="12">
    <source>
        <dbReference type="Proteomes" id="UP000799421"/>
    </source>
</evidence>
<evidence type="ECO:0000259" key="8">
    <source>
        <dbReference type="PROSITE" id="PS50280"/>
    </source>
</evidence>
<comment type="subcellular location">
    <subcellularLocation>
        <location evidence="2">Chromosome</location>
    </subcellularLocation>
    <subcellularLocation>
        <location evidence="1">Nucleus</location>
    </subcellularLocation>
</comment>
<feature type="non-terminal residue" evidence="11">
    <location>
        <position position="261"/>
    </location>
</feature>
<keyword evidence="12" id="KW-1185">Reference proteome</keyword>
<gene>
    <name evidence="11" type="ORF">K470DRAFT_218480</name>
</gene>
<dbReference type="SMART" id="SM00317">
    <property type="entry name" value="SET"/>
    <property type="match status" value="1"/>
</dbReference>
<dbReference type="Pfam" id="PF00856">
    <property type="entry name" value="SET"/>
    <property type="match status" value="1"/>
</dbReference>
<dbReference type="InterPro" id="IPR050777">
    <property type="entry name" value="SET2_Histone-Lys_MeTrsfase"/>
</dbReference>
<dbReference type="Gene3D" id="2.170.270.10">
    <property type="entry name" value="SET domain"/>
    <property type="match status" value="1"/>
</dbReference>
<keyword evidence="3" id="KW-0158">Chromosome</keyword>
<dbReference type="OrthoDB" id="422362at2759"/>
<accession>A0A6A7BXK1</accession>
<dbReference type="Pfam" id="PF17907">
    <property type="entry name" value="AWS"/>
    <property type="match status" value="1"/>
</dbReference>
<evidence type="ECO:0000256" key="4">
    <source>
        <dbReference type="ARBA" id="ARBA00022603"/>
    </source>
</evidence>
<dbReference type="PANTHER" id="PTHR22884">
    <property type="entry name" value="SET DOMAIN PROTEINS"/>
    <property type="match status" value="1"/>
</dbReference>